<dbReference type="InterPro" id="IPR036514">
    <property type="entry name" value="SGNH_hydro_sf"/>
</dbReference>
<accession>A0A4R1S4H6</accession>
<dbReference type="SUPFAM" id="SSF52266">
    <property type="entry name" value="SGNH hydrolase"/>
    <property type="match status" value="1"/>
</dbReference>
<dbReference type="CDD" id="cd01839">
    <property type="entry name" value="SGNH_arylesterase_like"/>
    <property type="match status" value="1"/>
</dbReference>
<dbReference type="Pfam" id="PF13472">
    <property type="entry name" value="Lipase_GDSL_2"/>
    <property type="match status" value="1"/>
</dbReference>
<comment type="caution">
    <text evidence="2">The sequence shown here is derived from an EMBL/GenBank/DDBJ whole genome shotgun (WGS) entry which is preliminary data.</text>
</comment>
<dbReference type="Proteomes" id="UP000295008">
    <property type="component" value="Unassembled WGS sequence"/>
</dbReference>
<evidence type="ECO:0000313" key="2">
    <source>
        <dbReference type="EMBL" id="TCL74156.1"/>
    </source>
</evidence>
<sequence>MRSILCYGDSNTWGYRPPDGGRYRREQRWTGVLQTELGPEYLVIEEGLNGRTTVWDDPLGECRNGRAYLPLCLETHHPLDLVLLMLGTNDLKLRFHLPVRDIAAGAGVLVKLVQQSSAGPAGAAPAVLLIAPPPLGKLTAAAETFQGGFEKSLRLAECYREVAGELGCFFRDAGAVVTTSDRDGIHWEAGEHQQFGRWLAREIAALG</sequence>
<reference evidence="2 3" key="1">
    <citation type="submission" date="2019-03" db="EMBL/GenBank/DDBJ databases">
        <title>Genomic Encyclopedia of Type Strains, Phase IV (KMG-IV): sequencing the most valuable type-strain genomes for metagenomic binning, comparative biology and taxonomic classification.</title>
        <authorList>
            <person name="Goeker M."/>
        </authorList>
    </citation>
    <scope>NUCLEOTIDE SEQUENCE [LARGE SCALE GENOMIC DNA]</scope>
    <source>
        <strain evidence="2 3">LX-B</strain>
    </source>
</reference>
<dbReference type="EMBL" id="SLUN01000004">
    <property type="protein sequence ID" value="TCL74156.1"/>
    <property type="molecule type" value="Genomic_DNA"/>
</dbReference>
<keyword evidence="3" id="KW-1185">Reference proteome</keyword>
<organism evidence="2 3">
    <name type="scientific">Hydrogenispora ethanolica</name>
    <dbReference type="NCBI Taxonomy" id="1082276"/>
    <lineage>
        <taxon>Bacteria</taxon>
        <taxon>Bacillati</taxon>
        <taxon>Bacillota</taxon>
        <taxon>Hydrogenispora</taxon>
    </lineage>
</organism>
<evidence type="ECO:0000313" key="3">
    <source>
        <dbReference type="Proteomes" id="UP000295008"/>
    </source>
</evidence>
<proteinExistence type="predicted"/>
<dbReference type="RefSeq" id="WP_132013148.1">
    <property type="nucleotide sequence ID" value="NZ_SLUN01000004.1"/>
</dbReference>
<evidence type="ECO:0000259" key="1">
    <source>
        <dbReference type="Pfam" id="PF13472"/>
    </source>
</evidence>
<gene>
    <name evidence="2" type="ORF">EDC14_100492</name>
</gene>
<protein>
    <submittedName>
        <fullName evidence="2">Lysophospholipase L1-like esterase</fullName>
    </submittedName>
</protein>
<dbReference type="InterPro" id="IPR013830">
    <property type="entry name" value="SGNH_hydro"/>
</dbReference>
<dbReference type="AlphaFoldDB" id="A0A4R1S4H6"/>
<feature type="domain" description="SGNH hydrolase-type esterase" evidence="1">
    <location>
        <begin position="6"/>
        <end position="182"/>
    </location>
</feature>
<dbReference type="OrthoDB" id="164654at2"/>
<dbReference type="Gene3D" id="3.40.50.1110">
    <property type="entry name" value="SGNH hydrolase"/>
    <property type="match status" value="1"/>
</dbReference>
<name>A0A4R1S4H6_HYDET</name>